<dbReference type="InterPro" id="IPR016181">
    <property type="entry name" value="Acyl_CoA_acyltransferase"/>
</dbReference>
<evidence type="ECO:0000313" key="5">
    <source>
        <dbReference type="Proteomes" id="UP000294257"/>
    </source>
</evidence>
<dbReference type="SUPFAM" id="SSF55729">
    <property type="entry name" value="Acyl-CoA N-acyltransferases (Nat)"/>
    <property type="match status" value="1"/>
</dbReference>
<dbReference type="InterPro" id="IPR000182">
    <property type="entry name" value="GNAT_dom"/>
</dbReference>
<evidence type="ECO:0000256" key="2">
    <source>
        <dbReference type="ARBA" id="ARBA00023315"/>
    </source>
</evidence>
<evidence type="ECO:0000313" key="4">
    <source>
        <dbReference type="EMBL" id="RZS44483.1"/>
    </source>
</evidence>
<sequence>MRVVLDDLSGAGIVALLTDHVAELRATSPPGSSHALDVDGLREPGVTFWSVLDGETIAGCGAVKELDATHGEIKSMRTAPTHRQRGVGSLVLRHIVAEARARGYTRLSLETGSADFYAPARGLYERHGFTYCEPFDDYVLDPHSVFMTRAL</sequence>
<dbReference type="PROSITE" id="PS51186">
    <property type="entry name" value="GNAT"/>
    <property type="match status" value="1"/>
</dbReference>
<dbReference type="Gene3D" id="3.40.630.30">
    <property type="match status" value="1"/>
</dbReference>
<keyword evidence="1 4" id="KW-0808">Transferase</keyword>
<dbReference type="GO" id="GO:0016747">
    <property type="term" value="F:acyltransferase activity, transferring groups other than amino-acyl groups"/>
    <property type="evidence" value="ECO:0007669"/>
    <property type="project" value="InterPro"/>
</dbReference>
<dbReference type="Pfam" id="PF00583">
    <property type="entry name" value="Acetyltransf_1"/>
    <property type="match status" value="1"/>
</dbReference>
<organism evidence="4 5">
    <name type="scientific">Herbihabitans rhizosphaerae</name>
    <dbReference type="NCBI Taxonomy" id="1872711"/>
    <lineage>
        <taxon>Bacteria</taxon>
        <taxon>Bacillati</taxon>
        <taxon>Actinomycetota</taxon>
        <taxon>Actinomycetes</taxon>
        <taxon>Pseudonocardiales</taxon>
        <taxon>Pseudonocardiaceae</taxon>
        <taxon>Herbihabitans</taxon>
    </lineage>
</organism>
<dbReference type="PANTHER" id="PTHR43877:SF5">
    <property type="entry name" value="BLL8307 PROTEIN"/>
    <property type="match status" value="1"/>
</dbReference>
<dbReference type="OrthoDB" id="9803233at2"/>
<reference evidence="4 5" key="1">
    <citation type="submission" date="2019-02" db="EMBL/GenBank/DDBJ databases">
        <title>Genomic Encyclopedia of Type Strains, Phase IV (KMG-IV): sequencing the most valuable type-strain genomes for metagenomic binning, comparative biology and taxonomic classification.</title>
        <authorList>
            <person name="Goeker M."/>
        </authorList>
    </citation>
    <scope>NUCLEOTIDE SEQUENCE [LARGE SCALE GENOMIC DNA]</scope>
    <source>
        <strain evidence="4 5">DSM 101727</strain>
    </source>
</reference>
<evidence type="ECO:0000256" key="1">
    <source>
        <dbReference type="ARBA" id="ARBA00022679"/>
    </source>
</evidence>
<gene>
    <name evidence="4" type="ORF">EV193_101359</name>
</gene>
<dbReference type="InterPro" id="IPR050832">
    <property type="entry name" value="Bact_Acetyltransf"/>
</dbReference>
<feature type="domain" description="N-acetyltransferase" evidence="3">
    <location>
        <begin position="3"/>
        <end position="151"/>
    </location>
</feature>
<protein>
    <submittedName>
        <fullName evidence="4">Putative acetyltransferase</fullName>
    </submittedName>
</protein>
<dbReference type="CDD" id="cd04301">
    <property type="entry name" value="NAT_SF"/>
    <property type="match status" value="1"/>
</dbReference>
<comment type="caution">
    <text evidence="4">The sequence shown here is derived from an EMBL/GenBank/DDBJ whole genome shotgun (WGS) entry which is preliminary data.</text>
</comment>
<keyword evidence="2" id="KW-0012">Acyltransferase</keyword>
<accession>A0A4V2EUG4</accession>
<proteinExistence type="predicted"/>
<evidence type="ECO:0000259" key="3">
    <source>
        <dbReference type="PROSITE" id="PS51186"/>
    </source>
</evidence>
<dbReference type="Proteomes" id="UP000294257">
    <property type="component" value="Unassembled WGS sequence"/>
</dbReference>
<dbReference type="PANTHER" id="PTHR43877">
    <property type="entry name" value="AMINOALKYLPHOSPHONATE N-ACETYLTRANSFERASE-RELATED-RELATED"/>
    <property type="match status" value="1"/>
</dbReference>
<dbReference type="EMBL" id="SGWQ01000001">
    <property type="protein sequence ID" value="RZS44483.1"/>
    <property type="molecule type" value="Genomic_DNA"/>
</dbReference>
<keyword evidence="5" id="KW-1185">Reference proteome</keyword>
<dbReference type="AlphaFoldDB" id="A0A4V2EUG4"/>
<dbReference type="RefSeq" id="WP_130342161.1">
    <property type="nucleotide sequence ID" value="NZ_SGWQ01000001.1"/>
</dbReference>
<name>A0A4V2EUG4_9PSEU</name>